<keyword evidence="5" id="KW-0804">Transcription</keyword>
<dbReference type="Gene3D" id="1.10.357.10">
    <property type="entry name" value="Tetracycline Repressor, domain 2"/>
    <property type="match status" value="1"/>
</dbReference>
<dbReference type="GO" id="GO:0045892">
    <property type="term" value="P:negative regulation of DNA-templated transcription"/>
    <property type="evidence" value="ECO:0007669"/>
    <property type="project" value="UniProtKB-ARBA"/>
</dbReference>
<dbReference type="InterPro" id="IPR009057">
    <property type="entry name" value="Homeodomain-like_sf"/>
</dbReference>
<dbReference type="InterPro" id="IPR001647">
    <property type="entry name" value="HTH_TetR"/>
</dbReference>
<evidence type="ECO:0000313" key="6">
    <source>
        <dbReference type="EMBL" id="OSC33069.1"/>
    </source>
</evidence>
<keyword evidence="2" id="KW-0678">Repressor</keyword>
<gene>
    <name evidence="6" type="ORF">B8W67_12415</name>
</gene>
<dbReference type="Proteomes" id="UP000193577">
    <property type="component" value="Unassembled WGS sequence"/>
</dbReference>
<dbReference type="PANTHER" id="PTHR30055:SF234">
    <property type="entry name" value="HTH-TYPE TRANSCRIPTIONAL REGULATOR BETI"/>
    <property type="match status" value="1"/>
</dbReference>
<evidence type="ECO:0000256" key="4">
    <source>
        <dbReference type="ARBA" id="ARBA00023125"/>
    </source>
</evidence>
<evidence type="ECO:0000313" key="7">
    <source>
        <dbReference type="Proteomes" id="UP000193577"/>
    </source>
</evidence>
<dbReference type="EMBL" id="NCXO01000027">
    <property type="protein sequence ID" value="OSC33069.1"/>
    <property type="molecule type" value="Genomic_DNA"/>
</dbReference>
<comment type="caution">
    <text evidence="6">The sequence shown here is derived from an EMBL/GenBank/DDBJ whole genome shotgun (WGS) entry which is preliminary data.</text>
</comment>
<keyword evidence="7" id="KW-1185">Reference proteome</keyword>
<evidence type="ECO:0000256" key="2">
    <source>
        <dbReference type="ARBA" id="ARBA00022491"/>
    </source>
</evidence>
<dbReference type="InterPro" id="IPR036271">
    <property type="entry name" value="Tet_transcr_reg_TetR-rel_C_sf"/>
</dbReference>
<dbReference type="AlphaFoldDB" id="A0A7I7SGR7"/>
<evidence type="ECO:0000256" key="1">
    <source>
        <dbReference type="ARBA" id="ARBA00011738"/>
    </source>
</evidence>
<dbReference type="RefSeq" id="WP_085304253.1">
    <property type="nucleotide sequence ID" value="NZ_AP022594.1"/>
</dbReference>
<comment type="subunit">
    <text evidence="1">Homodimer.</text>
</comment>
<keyword evidence="3" id="KW-0805">Transcription regulation</keyword>
<proteinExistence type="predicted"/>
<name>A0A7I7SGR7_9MYCO</name>
<dbReference type="Pfam" id="PF13977">
    <property type="entry name" value="TetR_C_6"/>
    <property type="match status" value="1"/>
</dbReference>
<dbReference type="OrthoDB" id="4541465at2"/>
<reference evidence="6 7" key="1">
    <citation type="submission" date="2017-04" db="EMBL/GenBank/DDBJ databases">
        <title>The new phylogeny of genus Mycobacterium.</title>
        <authorList>
            <person name="Tortoli E."/>
            <person name="Trovato A."/>
            <person name="Cirillo D.M."/>
        </authorList>
    </citation>
    <scope>NUCLEOTIDE SEQUENCE [LARGE SCALE GENOMIC DNA]</scope>
    <source>
        <strain evidence="6 7">KCTC 19819</strain>
    </source>
</reference>
<dbReference type="PROSITE" id="PS01081">
    <property type="entry name" value="HTH_TETR_1"/>
    <property type="match status" value="1"/>
</dbReference>
<dbReference type="InterPro" id="IPR039538">
    <property type="entry name" value="BetI_C"/>
</dbReference>
<dbReference type="FunFam" id="1.10.10.60:FF:000141">
    <property type="entry name" value="TetR family transcriptional regulator"/>
    <property type="match status" value="1"/>
</dbReference>
<dbReference type="InterPro" id="IPR050109">
    <property type="entry name" value="HTH-type_TetR-like_transc_reg"/>
</dbReference>
<dbReference type="PANTHER" id="PTHR30055">
    <property type="entry name" value="HTH-TYPE TRANSCRIPTIONAL REGULATOR RUTR"/>
    <property type="match status" value="1"/>
</dbReference>
<dbReference type="GO" id="GO:0000976">
    <property type="term" value="F:transcription cis-regulatory region binding"/>
    <property type="evidence" value="ECO:0007669"/>
    <property type="project" value="TreeGrafter"/>
</dbReference>
<dbReference type="SUPFAM" id="SSF46689">
    <property type="entry name" value="Homeodomain-like"/>
    <property type="match status" value="1"/>
</dbReference>
<accession>A0A7I7SGR7</accession>
<keyword evidence="4" id="KW-0238">DNA-binding</keyword>
<dbReference type="Pfam" id="PF00440">
    <property type="entry name" value="TetR_N"/>
    <property type="match status" value="1"/>
</dbReference>
<evidence type="ECO:0000256" key="5">
    <source>
        <dbReference type="ARBA" id="ARBA00023163"/>
    </source>
</evidence>
<dbReference type="InterPro" id="IPR023772">
    <property type="entry name" value="DNA-bd_HTH_TetR-type_CS"/>
</dbReference>
<dbReference type="PROSITE" id="PS50977">
    <property type="entry name" value="HTH_TETR_2"/>
    <property type="match status" value="1"/>
</dbReference>
<protein>
    <submittedName>
        <fullName evidence="6">Uncharacterized protein</fullName>
    </submittedName>
</protein>
<organism evidence="6 7">
    <name type="scientific">Mycolicibacillus koreensis</name>
    <dbReference type="NCBI Taxonomy" id="1069220"/>
    <lineage>
        <taxon>Bacteria</taxon>
        <taxon>Bacillati</taxon>
        <taxon>Actinomycetota</taxon>
        <taxon>Actinomycetes</taxon>
        <taxon>Mycobacteriales</taxon>
        <taxon>Mycobacteriaceae</taxon>
        <taxon>Mycolicibacillus</taxon>
    </lineage>
</organism>
<sequence>MPTERTPQHERRAQTRAALLRAAGQVFAEHGYHGATLEDVYRGAGVSRGALYHYFSSKRELFAALLADRLADAAAAADFETLGDGADPIATFLHRVGRDPRWLPLLLEFLALGARDVATGESVRTHFIRPARGIAAAATAGLTGDDTVLSAEELAITTTALINGLAIERAFDPDAVPEDLGARVFAVLTAGLRSAADPR</sequence>
<dbReference type="GO" id="GO:0003700">
    <property type="term" value="F:DNA-binding transcription factor activity"/>
    <property type="evidence" value="ECO:0007669"/>
    <property type="project" value="TreeGrafter"/>
</dbReference>
<dbReference type="PRINTS" id="PR00455">
    <property type="entry name" value="HTHTETR"/>
</dbReference>
<dbReference type="SUPFAM" id="SSF48498">
    <property type="entry name" value="Tetracyclin repressor-like, C-terminal domain"/>
    <property type="match status" value="1"/>
</dbReference>
<evidence type="ECO:0000256" key="3">
    <source>
        <dbReference type="ARBA" id="ARBA00023015"/>
    </source>
</evidence>